<evidence type="ECO:0000259" key="8">
    <source>
        <dbReference type="Pfam" id="PF04879"/>
    </source>
</evidence>
<dbReference type="RefSeq" id="WP_084739889.1">
    <property type="nucleotide sequence ID" value="NZ_AP018929.1"/>
</dbReference>
<dbReference type="PANTHER" id="PTHR43105:SF9">
    <property type="entry name" value="NADPH-FE(3+) OXIDOREDUCTASE SUBUNIT ALPHA"/>
    <property type="match status" value="1"/>
</dbReference>
<dbReference type="Gene3D" id="2.20.25.90">
    <property type="entry name" value="ADC-like domains"/>
    <property type="match status" value="1"/>
</dbReference>
<dbReference type="STRING" id="1294262.GCA_001316085_02653"/>
<evidence type="ECO:0000256" key="1">
    <source>
        <dbReference type="ARBA" id="ARBA00022485"/>
    </source>
</evidence>
<dbReference type="Pfam" id="PF00384">
    <property type="entry name" value="Molybdopterin"/>
    <property type="match status" value="1"/>
</dbReference>
<keyword evidence="3" id="KW-0560">Oxidoreductase</keyword>
<dbReference type="EMBL" id="AP018929">
    <property type="protein sequence ID" value="BBG25004.1"/>
    <property type="molecule type" value="Genomic_DNA"/>
</dbReference>
<reference evidence="12" key="1">
    <citation type="submission" date="2018-09" db="EMBL/GenBank/DDBJ databases">
        <title>Complete Genome Sequencing of Sulfolobus sp. JCM 16834.</title>
        <authorList>
            <person name="Kato S."/>
            <person name="Itoh T."/>
            <person name="Ohkuma M."/>
        </authorList>
    </citation>
    <scope>NUCLEOTIDE SEQUENCE [LARGE SCALE GENOMIC DNA]</scope>
    <source>
        <strain evidence="12">IC-007</strain>
    </source>
</reference>
<dbReference type="Gene3D" id="3.40.50.740">
    <property type="match status" value="1"/>
</dbReference>
<feature type="domain" description="4Fe-4S Mo/W bis-MGD-type" evidence="8">
    <location>
        <begin position="2"/>
        <end position="37"/>
    </location>
</feature>
<dbReference type="KEGG" id="step:IC006_2338"/>
<dbReference type="GO" id="GO:0051539">
    <property type="term" value="F:4 iron, 4 sulfur cluster binding"/>
    <property type="evidence" value="ECO:0007669"/>
    <property type="project" value="UniProtKB-KW"/>
</dbReference>
<feature type="domain" description="Molybdopterin oxidoreductase" evidence="6">
    <location>
        <begin position="48"/>
        <end position="461"/>
    </location>
</feature>
<dbReference type="GO" id="GO:0016020">
    <property type="term" value="C:membrane"/>
    <property type="evidence" value="ECO:0007669"/>
    <property type="project" value="TreeGrafter"/>
</dbReference>
<dbReference type="InterPro" id="IPR006657">
    <property type="entry name" value="MoPterin_dinucl-bd_dom"/>
</dbReference>
<sequence length="647" mass="72143">MKTICPFCGVGCGIDVSENGVRGADYITNRKSMCIKASILPEIRELERLTSPMINFENVEWRKATNQVADKIKSTIRKYGKNAVGFYIGAQIPTEDQYVATKLGKGIIGTGVFDSNVRLCMSSAASALKFSLGTPLPTADYDDIDEAENILLIGVNPASNFPVLWNRILKRKNREKAKVVVVDPVITDTAESADIHVHIRPGTDLILISGIASALIEHGDADLSELEGKEEFVNFAKRWYPSKASMITGVPEETIRDLANLLENRTLFMWGMGVNQTINGTDTGIAIITLAKISGNLYGNGRGILPLTGQHNSMGAREAGALAGMLPGFRYVDNERDVEFVEDFWGVPRYTVSRKYWTITDLHKLVEDRKIKLLWIIGTNPVVSVPESRRFKDALSYIDTVIVQDVHMTETAAEADVILPAAGWGERDGICTSGDKTVSYLPTMNSPPGEAKPDWLILSEVGLLLGAENMEFSSTSDIFQEMKEIFRNTMLDLKDLNYSSLGGGYRREFIPGKVRTKGFNVDLLEYLDYNSFNLITIRLSTQWNTTTKTGKSWKLNMLTNLPKDVVMISLEDAKEFKLEDGDLVKIRSRENCLLARVKVSKGLQRRVLYMPFHWGLANALMDWKADPISKEPAFKQLYITLHKADEN</sequence>
<evidence type="ECO:0000313" key="9">
    <source>
        <dbReference type="EMBL" id="BBG25004.1"/>
    </source>
</evidence>
<dbReference type="Gene3D" id="2.40.40.20">
    <property type="match status" value="1"/>
</dbReference>
<dbReference type="GO" id="GO:0046872">
    <property type="term" value="F:metal ion binding"/>
    <property type="evidence" value="ECO:0007669"/>
    <property type="project" value="UniProtKB-KW"/>
</dbReference>
<keyword evidence="2" id="KW-0479">Metal-binding</keyword>
<accession>A0A510E5J2</accession>
<evidence type="ECO:0000313" key="11">
    <source>
        <dbReference type="Proteomes" id="UP000322983"/>
    </source>
</evidence>
<dbReference type="EMBL" id="AP018930">
    <property type="protein sequence ID" value="BBG27791.1"/>
    <property type="molecule type" value="Genomic_DNA"/>
</dbReference>
<accession>A0A510DXR6</accession>
<dbReference type="Gene3D" id="3.40.228.10">
    <property type="entry name" value="Dimethylsulfoxide Reductase, domain 2"/>
    <property type="match status" value="1"/>
</dbReference>
<dbReference type="InterPro" id="IPR006656">
    <property type="entry name" value="Mopterin_OxRdtase"/>
</dbReference>
<keyword evidence="1" id="KW-0004">4Fe-4S</keyword>
<proteinExistence type="predicted"/>
<dbReference type="InterPro" id="IPR009010">
    <property type="entry name" value="Asp_de-COase-like_dom_sf"/>
</dbReference>
<evidence type="ECO:0000259" key="6">
    <source>
        <dbReference type="Pfam" id="PF00384"/>
    </source>
</evidence>
<dbReference type="Pfam" id="PF04879">
    <property type="entry name" value="Molybdop_Fe4S4"/>
    <property type="match status" value="1"/>
</dbReference>
<keyword evidence="5" id="KW-0411">Iron-sulfur</keyword>
<dbReference type="Proteomes" id="UP000325030">
    <property type="component" value="Chromosome"/>
</dbReference>
<dbReference type="InterPro" id="IPR050123">
    <property type="entry name" value="Prok_molybdopt-oxidoreductase"/>
</dbReference>
<reference evidence="10 11" key="2">
    <citation type="journal article" date="2020" name="Int. J. Syst. Evol. Microbiol.">
        <title>Sulfuracidifex tepidarius gen. nov., sp. nov. and transfer of Sulfolobus metallicus Huber and Stetter 1992 to the genus Sulfuracidifex as Sulfuracidifex metallicus comb. nov.</title>
        <authorList>
            <person name="Itoh T."/>
            <person name="Miura T."/>
            <person name="Sakai H.D."/>
            <person name="Kato S."/>
            <person name="Ohkuma M."/>
            <person name="Takashina T."/>
        </authorList>
    </citation>
    <scope>NUCLEOTIDE SEQUENCE</scope>
    <source>
        <strain evidence="9 11">IC-006</strain>
        <strain evidence="10">IC-007</strain>
    </source>
</reference>
<dbReference type="GO" id="GO:0043546">
    <property type="term" value="F:molybdopterin cofactor binding"/>
    <property type="evidence" value="ECO:0007669"/>
    <property type="project" value="InterPro"/>
</dbReference>
<dbReference type="PANTHER" id="PTHR43105">
    <property type="entry name" value="RESPIRATORY NITRATE REDUCTASE"/>
    <property type="match status" value="1"/>
</dbReference>
<dbReference type="InterPro" id="IPR006963">
    <property type="entry name" value="Mopterin_OxRdtase_4Fe-4S_dom"/>
</dbReference>
<evidence type="ECO:0000313" key="12">
    <source>
        <dbReference type="Proteomes" id="UP000325030"/>
    </source>
</evidence>
<keyword evidence="11" id="KW-1185">Reference proteome</keyword>
<name>A0A510E5J2_9CREN</name>
<evidence type="ECO:0000259" key="7">
    <source>
        <dbReference type="Pfam" id="PF01568"/>
    </source>
</evidence>
<evidence type="ECO:0000256" key="5">
    <source>
        <dbReference type="ARBA" id="ARBA00023014"/>
    </source>
</evidence>
<dbReference type="SUPFAM" id="SSF50692">
    <property type="entry name" value="ADC-like"/>
    <property type="match status" value="1"/>
</dbReference>
<dbReference type="GO" id="GO:0016491">
    <property type="term" value="F:oxidoreductase activity"/>
    <property type="evidence" value="ECO:0007669"/>
    <property type="project" value="UniProtKB-KW"/>
</dbReference>
<feature type="domain" description="Molybdopterin dinucleotide-binding" evidence="7">
    <location>
        <begin position="532"/>
        <end position="636"/>
    </location>
</feature>
<evidence type="ECO:0000256" key="4">
    <source>
        <dbReference type="ARBA" id="ARBA00023004"/>
    </source>
</evidence>
<evidence type="ECO:0000313" key="10">
    <source>
        <dbReference type="EMBL" id="BBG27791.1"/>
    </source>
</evidence>
<dbReference type="AlphaFoldDB" id="A0A510E5J2"/>
<dbReference type="SUPFAM" id="SSF53706">
    <property type="entry name" value="Formate dehydrogenase/DMSO reductase, domains 1-3"/>
    <property type="match status" value="1"/>
</dbReference>
<organism evidence="10 12">
    <name type="scientific">Sulfuracidifex tepidarius</name>
    <dbReference type="NCBI Taxonomy" id="1294262"/>
    <lineage>
        <taxon>Archaea</taxon>
        <taxon>Thermoproteota</taxon>
        <taxon>Thermoprotei</taxon>
        <taxon>Sulfolobales</taxon>
        <taxon>Sulfolobaceae</taxon>
        <taxon>Sulfuracidifex</taxon>
    </lineage>
</organism>
<evidence type="ECO:0000256" key="3">
    <source>
        <dbReference type="ARBA" id="ARBA00023002"/>
    </source>
</evidence>
<dbReference type="OrthoDB" id="23466at2157"/>
<keyword evidence="4" id="KW-0408">Iron</keyword>
<dbReference type="Proteomes" id="UP000322983">
    <property type="component" value="Chromosome"/>
</dbReference>
<gene>
    <name evidence="9" type="ORF">IC006_2338</name>
    <name evidence="10" type="ORF">IC007_2345</name>
</gene>
<dbReference type="Pfam" id="PF01568">
    <property type="entry name" value="Molydop_binding"/>
    <property type="match status" value="1"/>
</dbReference>
<dbReference type="GeneID" id="41718651"/>
<evidence type="ECO:0000256" key="2">
    <source>
        <dbReference type="ARBA" id="ARBA00022723"/>
    </source>
</evidence>
<protein>
    <submittedName>
        <fullName evidence="10">Formate dehydrogenase subunit alpha</fullName>
    </submittedName>
</protein>